<accession>A0A0E9TA26</accession>
<sequence>MHHLLSPQASHLDLVDFQAMWVFVDLTTCTVHTALIVNTLFA</sequence>
<keyword evidence="1" id="KW-1133">Transmembrane helix</keyword>
<keyword evidence="1" id="KW-0812">Transmembrane</keyword>
<reference evidence="2" key="2">
    <citation type="journal article" date="2015" name="Fish Shellfish Immunol.">
        <title>Early steps in the European eel (Anguilla anguilla)-Vibrio vulnificus interaction in the gills: Role of the RtxA13 toxin.</title>
        <authorList>
            <person name="Callol A."/>
            <person name="Pajuelo D."/>
            <person name="Ebbesson L."/>
            <person name="Teles M."/>
            <person name="MacKenzie S."/>
            <person name="Amaro C."/>
        </authorList>
    </citation>
    <scope>NUCLEOTIDE SEQUENCE</scope>
</reference>
<dbReference type="AlphaFoldDB" id="A0A0E9TA26"/>
<reference evidence="2" key="1">
    <citation type="submission" date="2014-11" db="EMBL/GenBank/DDBJ databases">
        <authorList>
            <person name="Amaro Gonzalez C."/>
        </authorList>
    </citation>
    <scope>NUCLEOTIDE SEQUENCE</scope>
</reference>
<evidence type="ECO:0000313" key="2">
    <source>
        <dbReference type="EMBL" id="JAH50549.1"/>
    </source>
</evidence>
<protein>
    <submittedName>
        <fullName evidence="2">Uncharacterized protein</fullName>
    </submittedName>
</protein>
<feature type="transmembrane region" description="Helical" evidence="1">
    <location>
        <begin position="20"/>
        <end position="41"/>
    </location>
</feature>
<proteinExistence type="predicted"/>
<keyword evidence="1" id="KW-0472">Membrane</keyword>
<evidence type="ECO:0000256" key="1">
    <source>
        <dbReference type="SAM" id="Phobius"/>
    </source>
</evidence>
<dbReference type="EMBL" id="GBXM01058028">
    <property type="protein sequence ID" value="JAH50549.1"/>
    <property type="molecule type" value="Transcribed_RNA"/>
</dbReference>
<name>A0A0E9TA26_ANGAN</name>
<organism evidence="2">
    <name type="scientific">Anguilla anguilla</name>
    <name type="common">European freshwater eel</name>
    <name type="synonym">Muraena anguilla</name>
    <dbReference type="NCBI Taxonomy" id="7936"/>
    <lineage>
        <taxon>Eukaryota</taxon>
        <taxon>Metazoa</taxon>
        <taxon>Chordata</taxon>
        <taxon>Craniata</taxon>
        <taxon>Vertebrata</taxon>
        <taxon>Euteleostomi</taxon>
        <taxon>Actinopterygii</taxon>
        <taxon>Neopterygii</taxon>
        <taxon>Teleostei</taxon>
        <taxon>Anguilliformes</taxon>
        <taxon>Anguillidae</taxon>
        <taxon>Anguilla</taxon>
    </lineage>
</organism>